<dbReference type="InterPro" id="IPR036457">
    <property type="entry name" value="PPM-type-like_dom_sf"/>
</dbReference>
<keyword evidence="2" id="KW-0597">Phosphoprotein</keyword>
<evidence type="ECO:0000256" key="1">
    <source>
        <dbReference type="ARBA" id="ARBA00022801"/>
    </source>
</evidence>
<reference evidence="4 5" key="1">
    <citation type="submission" date="2015-11" db="EMBL/GenBank/DDBJ databases">
        <authorList>
            <person name="Lin W."/>
        </authorList>
    </citation>
    <scope>NUCLEOTIDE SEQUENCE [LARGE SCALE GENOMIC DNA]</scope>
    <source>
        <strain evidence="4 5">HCH-1</strain>
    </source>
</reference>
<dbReference type="PANTHER" id="PTHR43156:SF2">
    <property type="entry name" value="STAGE II SPORULATION PROTEIN E"/>
    <property type="match status" value="1"/>
</dbReference>
<dbReference type="PANTHER" id="PTHR43156">
    <property type="entry name" value="STAGE II SPORULATION PROTEIN E-RELATED"/>
    <property type="match status" value="1"/>
</dbReference>
<keyword evidence="5" id="KW-1185">Reference proteome</keyword>
<dbReference type="InterPro" id="IPR001789">
    <property type="entry name" value="Sig_transdc_resp-reg_receiver"/>
</dbReference>
<dbReference type="Pfam" id="PF07228">
    <property type="entry name" value="SpoIIE"/>
    <property type="match status" value="1"/>
</dbReference>
<proteinExistence type="predicted"/>
<protein>
    <submittedName>
        <fullName evidence="4">Stage II sporulation protein E</fullName>
    </submittedName>
</protein>
<dbReference type="Gene3D" id="3.60.40.10">
    <property type="entry name" value="PPM-type phosphatase domain"/>
    <property type="match status" value="1"/>
</dbReference>
<evidence type="ECO:0000259" key="3">
    <source>
        <dbReference type="PROSITE" id="PS50110"/>
    </source>
</evidence>
<comment type="caution">
    <text evidence="4">The sequence shown here is derived from an EMBL/GenBank/DDBJ whole genome shotgun (WGS) entry which is preliminary data.</text>
</comment>
<dbReference type="InterPro" id="IPR001932">
    <property type="entry name" value="PPM-type_phosphatase-like_dom"/>
</dbReference>
<feature type="modified residue" description="4-aspartylphosphate" evidence="2">
    <location>
        <position position="54"/>
    </location>
</feature>
<dbReference type="CDD" id="cd17574">
    <property type="entry name" value="REC_OmpR"/>
    <property type="match status" value="1"/>
</dbReference>
<dbReference type="SMART" id="SM00448">
    <property type="entry name" value="REC"/>
    <property type="match status" value="1"/>
</dbReference>
<keyword evidence="1" id="KW-0378">Hydrolase</keyword>
<dbReference type="Gene3D" id="3.40.50.2300">
    <property type="match status" value="1"/>
</dbReference>
<dbReference type="PROSITE" id="PS50110">
    <property type="entry name" value="RESPONSE_REGULATORY"/>
    <property type="match status" value="1"/>
</dbReference>
<organism evidence="4 5">
    <name type="scientific">Candidatus Magnetominusculus xianensis</name>
    <dbReference type="NCBI Taxonomy" id="1748249"/>
    <lineage>
        <taxon>Bacteria</taxon>
        <taxon>Pseudomonadati</taxon>
        <taxon>Nitrospirota</taxon>
        <taxon>Nitrospiria</taxon>
        <taxon>Nitrospirales</taxon>
        <taxon>Nitrospiraceae</taxon>
        <taxon>Candidatus Magnetominusculus</taxon>
    </lineage>
</organism>
<dbReference type="Pfam" id="PF00072">
    <property type="entry name" value="Response_reg"/>
    <property type="match status" value="1"/>
</dbReference>
<dbReference type="RefSeq" id="WP_236861688.1">
    <property type="nucleotide sequence ID" value="NZ_LNQR01000076.1"/>
</dbReference>
<dbReference type="InterPro" id="IPR011006">
    <property type="entry name" value="CheY-like_superfamily"/>
</dbReference>
<sequence>MNDIKVLVVDDDENTRYYCDINIQYLGYTVLLADDGQKGLEMAVESQPDLIILDILMPGLDGLQVLDQLKQNPKTSIIPVIMLSAETSVSQIEKALFNGADDYVKKPPELIELLARVKSLAKRGQLEKERVDYYKNAVVVQQRFLTNGEESAEFLKQARLNAVFFNEPALDISGDFWIHNKTPDGKVGLFVADICGHGYTPALMSMRILSIFDYCPVPSFHPSEFLVSINRCIHGVLSKEDSFVAGLYIIFEHNRIIFSNAGQPTLFLLRDRKVIELTISSGMLGISPNIEHSEMEHDFKKGDRLIIYTDGLYENKNSKEEVVLGRLTACLQTNYSLPIKELSDTLVAEMRQCTNGKFEDDVTLIIIEKE</sequence>
<dbReference type="SUPFAM" id="SSF81606">
    <property type="entry name" value="PP2C-like"/>
    <property type="match status" value="1"/>
</dbReference>
<dbReference type="SUPFAM" id="SSF52172">
    <property type="entry name" value="CheY-like"/>
    <property type="match status" value="1"/>
</dbReference>
<name>A0ABR5SDT6_9BACT</name>
<dbReference type="SMART" id="SM00331">
    <property type="entry name" value="PP2C_SIG"/>
    <property type="match status" value="1"/>
</dbReference>
<accession>A0ABR5SDT6</accession>
<dbReference type="EMBL" id="LNQR01000076">
    <property type="protein sequence ID" value="KWT83479.1"/>
    <property type="molecule type" value="Genomic_DNA"/>
</dbReference>
<feature type="domain" description="Response regulatory" evidence="3">
    <location>
        <begin position="5"/>
        <end position="121"/>
    </location>
</feature>
<evidence type="ECO:0000313" key="5">
    <source>
        <dbReference type="Proteomes" id="UP000060487"/>
    </source>
</evidence>
<dbReference type="InterPro" id="IPR052016">
    <property type="entry name" value="Bact_Sigma-Reg"/>
</dbReference>
<evidence type="ECO:0000256" key="2">
    <source>
        <dbReference type="PROSITE-ProRule" id="PRU00169"/>
    </source>
</evidence>
<evidence type="ECO:0000313" key="4">
    <source>
        <dbReference type="EMBL" id="KWT83479.1"/>
    </source>
</evidence>
<gene>
    <name evidence="4" type="ORF">ASN18_2167</name>
</gene>
<dbReference type="Proteomes" id="UP000060487">
    <property type="component" value="Unassembled WGS sequence"/>
</dbReference>